<feature type="region of interest" description="Disordered" evidence="10">
    <location>
        <begin position="832"/>
        <end position="856"/>
    </location>
</feature>
<dbReference type="PRINTS" id="PR00458">
    <property type="entry name" value="PEROXIDASE"/>
</dbReference>
<protein>
    <submittedName>
        <fullName evidence="14">KatG2 protein</fullName>
    </submittedName>
</protein>
<sequence length="948" mass="103501">MALPIPMRCLACALGFVAAEMRSDDFPHYGLGTIPAWQDLASLRGARPDAQVLGKAEYHRQLRSLDIQQLYSAVAALMATSKSYWPADGPQDGDVASYAGLFARLAWHCSGSFRMINDTHAAGGCEGARQRHWPENEWRDNTNLDKARGLLAEVKLQFGDQVSWSDLMTFAGTVAIKASGGPAKKFCFGRLDDVNGDRSLPLGVEGVAQCRGSKFCKSNFECPNTFRWSEQNDTDHARCKIEQPGRLQASHSVGLIYVYPEGPELKTSAEDYKAYRVHNRSPRLSALEVRDTFRDRMGWTDRETVALIGGGHTLGRTHGNCNLTGTKWAQTPYNNVGPYFEASAGSLRGPTDGTCGTGPQAGFGKHTVSSGFEGPWTRSPSRWNYDFFDALLSEEWVPAKSPYGNDQWHTGNQTSKFAKTMRLTSDISLVADETYRPIVQEYAADHALFDADFADAWFKLVHRSEDHPHKDDLEKDAGVCTDFGHLPPPGCEVYSPGGCMGLLAIIVGATWNQNMREQFAWSEEDARIRWLTYPALCLTATLTGQPIQLDLCDAPAASFDAAAHGTKAICTAEGICMTVEASTARDGTPVVLGEMEAAEILHPSGAWLFQTGLPCSGATFCAPLANCYENCRVSGQYDKACWQTSCCPSGTETVYNSSNFNYYACTFTGNPCMDRCNGWFQSRRCADSSQYCPLLANCYQACWYSHKVGSCQDYKGCPAGAHAYNDSSASFYALEHSENSCLMRCNLEHAPFEYCSGRSFCPQLARCYEDCFGRGRAPARCPGDCCPVLQQGGQPGREPSYDDPGGGYYRCETGNSCLERCNGRFAAEEPGSLQSRHVPRVEASTPVRPGTAPSGAALSKSPLASAMLLVSILVILLVLGLAVLNQRKQMPFWTGSVGRYLQRQRLDCLPTADADAGGQEEAELILFRAQAERFSEEAADPAAASSTA</sequence>
<dbReference type="GO" id="GO:0046872">
    <property type="term" value="F:metal ion binding"/>
    <property type="evidence" value="ECO:0007669"/>
    <property type="project" value="UniProtKB-KW"/>
</dbReference>
<evidence type="ECO:0000256" key="7">
    <source>
        <dbReference type="ARBA" id="ARBA00023324"/>
    </source>
</evidence>
<evidence type="ECO:0000256" key="8">
    <source>
        <dbReference type="ARBA" id="ARBA00049145"/>
    </source>
</evidence>
<feature type="chain" id="PRO_5032564841" evidence="12">
    <location>
        <begin position="20"/>
        <end position="948"/>
    </location>
</feature>
<dbReference type="Pfam" id="PF00141">
    <property type="entry name" value="peroxidase"/>
    <property type="match status" value="1"/>
</dbReference>
<dbReference type="Gene3D" id="1.10.420.10">
    <property type="entry name" value="Peroxidase, domain 2"/>
    <property type="match status" value="1"/>
</dbReference>
<keyword evidence="7" id="KW-0376">Hydrogen peroxide</keyword>
<keyword evidence="11" id="KW-1133">Transmembrane helix</keyword>
<organism evidence="14 15">
    <name type="scientific">Symbiodinium natans</name>
    <dbReference type="NCBI Taxonomy" id="878477"/>
    <lineage>
        <taxon>Eukaryota</taxon>
        <taxon>Sar</taxon>
        <taxon>Alveolata</taxon>
        <taxon>Dinophyceae</taxon>
        <taxon>Suessiales</taxon>
        <taxon>Symbiodiniaceae</taxon>
        <taxon>Symbiodinium</taxon>
    </lineage>
</organism>
<keyword evidence="11" id="KW-0812">Transmembrane</keyword>
<evidence type="ECO:0000256" key="4">
    <source>
        <dbReference type="ARBA" id="ARBA00022723"/>
    </source>
</evidence>
<dbReference type="InterPro" id="IPR000763">
    <property type="entry name" value="Catalase_peroxidase"/>
</dbReference>
<feature type="transmembrane region" description="Helical" evidence="11">
    <location>
        <begin position="863"/>
        <end position="884"/>
    </location>
</feature>
<evidence type="ECO:0000256" key="3">
    <source>
        <dbReference type="ARBA" id="ARBA00022617"/>
    </source>
</evidence>
<keyword evidence="3" id="KW-0349">Heme</keyword>
<dbReference type="InterPro" id="IPR002016">
    <property type="entry name" value="Haem_peroxidase"/>
</dbReference>
<keyword evidence="12" id="KW-0732">Signal</keyword>
<accession>A0A812P9K4</accession>
<evidence type="ECO:0000256" key="6">
    <source>
        <dbReference type="ARBA" id="ARBA00023004"/>
    </source>
</evidence>
<dbReference type="GO" id="GO:0070301">
    <property type="term" value="P:cellular response to hydrogen peroxide"/>
    <property type="evidence" value="ECO:0007669"/>
    <property type="project" value="TreeGrafter"/>
</dbReference>
<dbReference type="InterPro" id="IPR019794">
    <property type="entry name" value="Peroxidases_AS"/>
</dbReference>
<proteinExistence type="inferred from homology"/>
<keyword evidence="6" id="KW-0408">Iron</keyword>
<dbReference type="PANTHER" id="PTHR30555">
    <property type="entry name" value="HYDROPEROXIDASE I, BIFUNCTIONAL CATALASE-PEROXIDASE"/>
    <property type="match status" value="1"/>
</dbReference>
<comment type="cofactor">
    <cofactor evidence="1">
        <name>heme b</name>
        <dbReference type="ChEBI" id="CHEBI:60344"/>
    </cofactor>
</comment>
<gene>
    <name evidence="14" type="primary">katG2</name>
    <name evidence="14" type="ORF">SNAT2548_LOCUS17498</name>
</gene>
<dbReference type="PROSITE" id="PS50873">
    <property type="entry name" value="PEROXIDASE_4"/>
    <property type="match status" value="1"/>
</dbReference>
<comment type="caution">
    <text evidence="14">The sequence shown here is derived from an EMBL/GenBank/DDBJ whole genome shotgun (WGS) entry which is preliminary data.</text>
</comment>
<dbReference type="GO" id="GO:0005829">
    <property type="term" value="C:cytosol"/>
    <property type="evidence" value="ECO:0007669"/>
    <property type="project" value="TreeGrafter"/>
</dbReference>
<evidence type="ECO:0000256" key="5">
    <source>
        <dbReference type="ARBA" id="ARBA00023002"/>
    </source>
</evidence>
<keyword evidence="4" id="KW-0479">Metal-binding</keyword>
<dbReference type="InterPro" id="IPR019793">
    <property type="entry name" value="Peroxidases_heam-ligand_BS"/>
</dbReference>
<reference evidence="14" key="1">
    <citation type="submission" date="2021-02" db="EMBL/GenBank/DDBJ databases">
        <authorList>
            <person name="Dougan E. K."/>
            <person name="Rhodes N."/>
            <person name="Thang M."/>
            <person name="Chan C."/>
        </authorList>
    </citation>
    <scope>NUCLEOTIDE SEQUENCE</scope>
</reference>
<evidence type="ECO:0000256" key="9">
    <source>
        <dbReference type="RuleBase" id="RU004241"/>
    </source>
</evidence>
<dbReference type="AlphaFoldDB" id="A0A812P9K4"/>
<dbReference type="PANTHER" id="PTHR30555:SF0">
    <property type="entry name" value="CATALASE-PEROXIDASE"/>
    <property type="match status" value="1"/>
</dbReference>
<dbReference type="PROSITE" id="PS00435">
    <property type="entry name" value="PEROXIDASE_1"/>
    <property type="match status" value="1"/>
</dbReference>
<evidence type="ECO:0000313" key="14">
    <source>
        <dbReference type="EMBL" id="CAE7334534.1"/>
    </source>
</evidence>
<evidence type="ECO:0000256" key="10">
    <source>
        <dbReference type="SAM" id="MobiDB-lite"/>
    </source>
</evidence>
<dbReference type="Proteomes" id="UP000604046">
    <property type="component" value="Unassembled WGS sequence"/>
</dbReference>
<keyword evidence="2" id="KW-0575">Peroxidase</keyword>
<dbReference type="Gene3D" id="1.10.520.10">
    <property type="match status" value="1"/>
</dbReference>
<evidence type="ECO:0000256" key="12">
    <source>
        <dbReference type="SAM" id="SignalP"/>
    </source>
</evidence>
<dbReference type="GO" id="GO:0004096">
    <property type="term" value="F:catalase activity"/>
    <property type="evidence" value="ECO:0007669"/>
    <property type="project" value="InterPro"/>
</dbReference>
<keyword evidence="11" id="KW-0472">Membrane</keyword>
<keyword evidence="5" id="KW-0560">Oxidoreductase</keyword>
<comment type="catalytic activity">
    <reaction evidence="8">
        <text>2 H2O2 = O2 + 2 H2O</text>
        <dbReference type="Rhea" id="RHEA:20309"/>
        <dbReference type="ChEBI" id="CHEBI:15377"/>
        <dbReference type="ChEBI" id="CHEBI:15379"/>
        <dbReference type="ChEBI" id="CHEBI:16240"/>
        <dbReference type="EC" id="1.11.1.21"/>
    </reaction>
</comment>
<dbReference type="OrthoDB" id="407695at2759"/>
<dbReference type="InterPro" id="IPR010255">
    <property type="entry name" value="Haem_peroxidase_sf"/>
</dbReference>
<feature type="domain" description="Plant heme peroxidase family profile" evidence="13">
    <location>
        <begin position="109"/>
        <end position="460"/>
    </location>
</feature>
<dbReference type="SUPFAM" id="SSF48113">
    <property type="entry name" value="Heme-dependent peroxidases"/>
    <property type="match status" value="1"/>
</dbReference>
<keyword evidence="15" id="KW-1185">Reference proteome</keyword>
<evidence type="ECO:0000256" key="1">
    <source>
        <dbReference type="ARBA" id="ARBA00001970"/>
    </source>
</evidence>
<evidence type="ECO:0000256" key="2">
    <source>
        <dbReference type="ARBA" id="ARBA00022559"/>
    </source>
</evidence>
<dbReference type="PROSITE" id="PS00436">
    <property type="entry name" value="PEROXIDASE_2"/>
    <property type="match status" value="1"/>
</dbReference>
<feature type="signal peptide" evidence="12">
    <location>
        <begin position="1"/>
        <end position="19"/>
    </location>
</feature>
<name>A0A812P9K4_9DINO</name>
<dbReference type="GO" id="GO:0020037">
    <property type="term" value="F:heme binding"/>
    <property type="evidence" value="ECO:0007669"/>
    <property type="project" value="InterPro"/>
</dbReference>
<dbReference type="EMBL" id="CAJNDS010002113">
    <property type="protein sequence ID" value="CAE7334534.1"/>
    <property type="molecule type" value="Genomic_DNA"/>
</dbReference>
<evidence type="ECO:0000256" key="11">
    <source>
        <dbReference type="SAM" id="Phobius"/>
    </source>
</evidence>
<dbReference type="GO" id="GO:0042744">
    <property type="term" value="P:hydrogen peroxide catabolic process"/>
    <property type="evidence" value="ECO:0007669"/>
    <property type="project" value="UniProtKB-KW"/>
</dbReference>
<evidence type="ECO:0000313" key="15">
    <source>
        <dbReference type="Proteomes" id="UP000604046"/>
    </source>
</evidence>
<comment type="similarity">
    <text evidence="9">Belongs to the peroxidase family.</text>
</comment>
<evidence type="ECO:0000259" key="13">
    <source>
        <dbReference type="PROSITE" id="PS50873"/>
    </source>
</evidence>